<dbReference type="STRING" id="53468.A0A0R3U271"/>
<protein>
    <submittedName>
        <fullName evidence="3">Outer dense fiber protein 3-like</fullName>
    </submittedName>
</protein>
<dbReference type="PANTHER" id="PTHR21580">
    <property type="entry name" value="SHIPPO-1-RELATED"/>
    <property type="match status" value="1"/>
</dbReference>
<accession>A0A0R3U271</accession>
<dbReference type="InterPro" id="IPR010736">
    <property type="entry name" value="SHIPPO-rpt"/>
</dbReference>
<evidence type="ECO:0000313" key="2">
    <source>
        <dbReference type="Proteomes" id="UP000267029"/>
    </source>
</evidence>
<evidence type="ECO:0000313" key="3">
    <source>
        <dbReference type="WBParaSite" id="MCOS_0000052801-mRNA-1"/>
    </source>
</evidence>
<reference evidence="3" key="1">
    <citation type="submission" date="2017-02" db="UniProtKB">
        <authorList>
            <consortium name="WormBaseParasite"/>
        </authorList>
    </citation>
    <scope>IDENTIFICATION</scope>
</reference>
<dbReference type="InterPro" id="IPR051291">
    <property type="entry name" value="CIMAP"/>
</dbReference>
<dbReference type="WBParaSite" id="MCOS_0000052801-mRNA-1">
    <property type="protein sequence ID" value="MCOS_0000052801-mRNA-1"/>
    <property type="gene ID" value="MCOS_0000052801"/>
</dbReference>
<proteinExistence type="predicted"/>
<dbReference type="AlphaFoldDB" id="A0A0R3U271"/>
<organism evidence="3">
    <name type="scientific">Mesocestoides corti</name>
    <name type="common">Flatworm</name>
    <dbReference type="NCBI Taxonomy" id="53468"/>
    <lineage>
        <taxon>Eukaryota</taxon>
        <taxon>Metazoa</taxon>
        <taxon>Spiralia</taxon>
        <taxon>Lophotrochozoa</taxon>
        <taxon>Platyhelminthes</taxon>
        <taxon>Cestoda</taxon>
        <taxon>Eucestoda</taxon>
        <taxon>Cyclophyllidea</taxon>
        <taxon>Mesocestoididae</taxon>
        <taxon>Mesocestoides</taxon>
    </lineage>
</organism>
<reference evidence="1 2" key="2">
    <citation type="submission" date="2018-10" db="EMBL/GenBank/DDBJ databases">
        <authorList>
            <consortium name="Pathogen Informatics"/>
        </authorList>
    </citation>
    <scope>NUCLEOTIDE SEQUENCE [LARGE SCALE GENOMIC DNA]</scope>
</reference>
<name>A0A0R3U271_MESCO</name>
<evidence type="ECO:0000313" key="1">
    <source>
        <dbReference type="EMBL" id="VDD74526.1"/>
    </source>
</evidence>
<gene>
    <name evidence="1" type="ORF">MCOS_LOCUS529</name>
</gene>
<dbReference type="OrthoDB" id="429991at2759"/>
<sequence>MSEKLAYPYTRPRGPIGAMNRGPGPIYMLPPLLGEKDHDFESIHNKAPAYSFGRILKGLSYSRSPGPAAYAQNPHVTNHGNMDGPRFTMKPRLPTDASTVGPGPAKYNPTDDLIHPRPPQFQFGVRLNDIMKSQAPAPNTYSLPRPDVVSTKNAAPKFTLGPRLEGLTPAKNPGPADYTIGSAEITKPSAPKFSIGATLPGLSLKKMPGPADYRPEDVTLHRPIAPKFTMGIYHSPYKFEYGEKYSEDLCG</sequence>
<keyword evidence="2" id="KW-1185">Reference proteome</keyword>
<dbReference type="PANTHER" id="PTHR21580:SF28">
    <property type="entry name" value="BOREALIN N-TERMINAL DOMAIN-CONTAINING PROTEIN-RELATED"/>
    <property type="match status" value="1"/>
</dbReference>
<dbReference type="Proteomes" id="UP000267029">
    <property type="component" value="Unassembled WGS sequence"/>
</dbReference>
<dbReference type="EMBL" id="UXSR01000047">
    <property type="protein sequence ID" value="VDD74526.1"/>
    <property type="molecule type" value="Genomic_DNA"/>
</dbReference>
<dbReference type="Pfam" id="PF07004">
    <property type="entry name" value="SHIPPO-rpt"/>
    <property type="match status" value="5"/>
</dbReference>